<keyword evidence="4 6" id="KW-1133">Transmembrane helix</keyword>
<dbReference type="EMBL" id="BAABLF010000006">
    <property type="protein sequence ID" value="GAA5188919.1"/>
    <property type="molecule type" value="Genomic_DNA"/>
</dbReference>
<evidence type="ECO:0000256" key="1">
    <source>
        <dbReference type="ARBA" id="ARBA00004651"/>
    </source>
</evidence>
<evidence type="ECO:0000313" key="8">
    <source>
        <dbReference type="EMBL" id="GAA5188919.1"/>
    </source>
</evidence>
<keyword evidence="5 6" id="KW-0472">Membrane</keyword>
<feature type="transmembrane region" description="Helical" evidence="6">
    <location>
        <begin position="20"/>
        <end position="42"/>
    </location>
</feature>
<dbReference type="PANTHER" id="PTHR36115">
    <property type="entry name" value="PROLINE-RICH ANTIGEN HOMOLOG-RELATED"/>
    <property type="match status" value="1"/>
</dbReference>
<keyword evidence="3 6" id="KW-0812">Transmembrane</keyword>
<evidence type="ECO:0000313" key="9">
    <source>
        <dbReference type="Proteomes" id="UP001501600"/>
    </source>
</evidence>
<proteinExistence type="predicted"/>
<dbReference type="RefSeq" id="WP_345315957.1">
    <property type="nucleotide sequence ID" value="NZ_BAABLF010000006.1"/>
</dbReference>
<sequence length="163" mass="18240">MSGKEMESYGAQQEYAGFWIRFGASIIDSIILIAVTLPLLILIYGEQYWESDAFILGVPHFVINWIFPLVATVLFWVYKSATPGKMAVKTKVVDSKTGNPPSVQQSLIRYIGYYISLLPIGLGFFWVAWDSKKQGWHDKIAGTVVIRPKNKGVESVNFSASNT</sequence>
<protein>
    <submittedName>
        <fullName evidence="8">RDD family protein</fullName>
    </submittedName>
</protein>
<feature type="transmembrane region" description="Helical" evidence="6">
    <location>
        <begin position="110"/>
        <end position="129"/>
    </location>
</feature>
<accession>A0ABP9RY47</accession>
<gene>
    <name evidence="8" type="ORF">GCM10025772_10080</name>
</gene>
<evidence type="ECO:0000256" key="6">
    <source>
        <dbReference type="SAM" id="Phobius"/>
    </source>
</evidence>
<keyword evidence="2" id="KW-1003">Cell membrane</keyword>
<feature type="transmembrane region" description="Helical" evidence="6">
    <location>
        <begin position="54"/>
        <end position="78"/>
    </location>
</feature>
<comment type="subcellular location">
    <subcellularLocation>
        <location evidence="1">Cell membrane</location>
        <topology evidence="1">Multi-pass membrane protein</topology>
    </subcellularLocation>
</comment>
<dbReference type="Proteomes" id="UP001501600">
    <property type="component" value="Unassembled WGS sequence"/>
</dbReference>
<evidence type="ECO:0000256" key="4">
    <source>
        <dbReference type="ARBA" id="ARBA00022989"/>
    </source>
</evidence>
<evidence type="ECO:0000256" key="3">
    <source>
        <dbReference type="ARBA" id="ARBA00022692"/>
    </source>
</evidence>
<dbReference type="InterPro" id="IPR051791">
    <property type="entry name" value="Pra-immunoreactive"/>
</dbReference>
<evidence type="ECO:0000256" key="5">
    <source>
        <dbReference type="ARBA" id="ARBA00023136"/>
    </source>
</evidence>
<organism evidence="8 9">
    <name type="scientific">Ferrimonas gelatinilytica</name>
    <dbReference type="NCBI Taxonomy" id="1255257"/>
    <lineage>
        <taxon>Bacteria</taxon>
        <taxon>Pseudomonadati</taxon>
        <taxon>Pseudomonadota</taxon>
        <taxon>Gammaproteobacteria</taxon>
        <taxon>Alteromonadales</taxon>
        <taxon>Ferrimonadaceae</taxon>
        <taxon>Ferrimonas</taxon>
    </lineage>
</organism>
<comment type="caution">
    <text evidence="8">The sequence shown here is derived from an EMBL/GenBank/DDBJ whole genome shotgun (WGS) entry which is preliminary data.</text>
</comment>
<feature type="domain" description="RDD" evidence="7">
    <location>
        <begin position="15"/>
        <end position="142"/>
    </location>
</feature>
<dbReference type="PANTHER" id="PTHR36115:SF4">
    <property type="entry name" value="MEMBRANE PROTEIN"/>
    <property type="match status" value="1"/>
</dbReference>
<dbReference type="Pfam" id="PF06271">
    <property type="entry name" value="RDD"/>
    <property type="match status" value="1"/>
</dbReference>
<evidence type="ECO:0000256" key="2">
    <source>
        <dbReference type="ARBA" id="ARBA00022475"/>
    </source>
</evidence>
<dbReference type="InterPro" id="IPR010432">
    <property type="entry name" value="RDD"/>
</dbReference>
<name>A0ABP9RY47_9GAMM</name>
<evidence type="ECO:0000259" key="7">
    <source>
        <dbReference type="Pfam" id="PF06271"/>
    </source>
</evidence>
<keyword evidence="9" id="KW-1185">Reference proteome</keyword>
<reference evidence="9" key="1">
    <citation type="journal article" date="2019" name="Int. J. Syst. Evol. Microbiol.">
        <title>The Global Catalogue of Microorganisms (GCM) 10K type strain sequencing project: providing services to taxonomists for standard genome sequencing and annotation.</title>
        <authorList>
            <consortium name="The Broad Institute Genomics Platform"/>
            <consortium name="The Broad Institute Genome Sequencing Center for Infectious Disease"/>
            <person name="Wu L."/>
            <person name="Ma J."/>
        </authorList>
    </citation>
    <scope>NUCLEOTIDE SEQUENCE [LARGE SCALE GENOMIC DNA]</scope>
    <source>
        <strain evidence="9">JCM 18720</strain>
    </source>
</reference>